<sequence length="153" mass="18061">MSFSKETWGNNIWYLFHSLAHKIREDKFELQKNNIIFVIKNICNTLPCPDCSKDASAMLNKIDFNTIRNKTDLKMFLFNFHNAINVKLKKPLFYYENLDNKYRNVNIDALYNNVYIIYTTNTNIPHLMSSSFHKNLSFPKIQEALNAIKTDLI</sequence>
<proteinExistence type="predicted"/>
<dbReference type="EMBL" id="MN739866">
    <property type="protein sequence ID" value="QHT75291.1"/>
    <property type="molecule type" value="Genomic_DNA"/>
</dbReference>
<keyword evidence="5" id="KW-0560">Oxidoreductase</keyword>
<dbReference type="GO" id="GO:0016971">
    <property type="term" value="F:flavin-dependent sulfhydryl oxidase activity"/>
    <property type="evidence" value="ECO:0007669"/>
    <property type="project" value="InterPro"/>
</dbReference>
<evidence type="ECO:0000256" key="6">
    <source>
        <dbReference type="ARBA" id="ARBA00023157"/>
    </source>
</evidence>
<dbReference type="PANTHER" id="PTHR12645:SF0">
    <property type="entry name" value="FAD-LINKED SULFHYDRYL OXIDASE ALR"/>
    <property type="match status" value="1"/>
</dbReference>
<evidence type="ECO:0000256" key="5">
    <source>
        <dbReference type="ARBA" id="ARBA00023002"/>
    </source>
</evidence>
<dbReference type="PANTHER" id="PTHR12645">
    <property type="entry name" value="ALR/ERV"/>
    <property type="match status" value="1"/>
</dbReference>
<dbReference type="Pfam" id="PF04777">
    <property type="entry name" value="Evr1_Alr"/>
    <property type="match status" value="1"/>
</dbReference>
<keyword evidence="3" id="KW-0285">Flavoprotein</keyword>
<evidence type="ECO:0000256" key="1">
    <source>
        <dbReference type="ARBA" id="ARBA00001974"/>
    </source>
</evidence>
<name>A0A6C0H411_9ZZZZ</name>
<dbReference type="GO" id="GO:0005739">
    <property type="term" value="C:mitochondrion"/>
    <property type="evidence" value="ECO:0007669"/>
    <property type="project" value="TreeGrafter"/>
</dbReference>
<evidence type="ECO:0000256" key="4">
    <source>
        <dbReference type="ARBA" id="ARBA00022827"/>
    </source>
</evidence>
<keyword evidence="6" id="KW-1015">Disulfide bond</keyword>
<dbReference type="SUPFAM" id="SSF69000">
    <property type="entry name" value="FAD-dependent thiol oxidase"/>
    <property type="match status" value="1"/>
</dbReference>
<dbReference type="PROSITE" id="PS51324">
    <property type="entry name" value="ERV_ALR"/>
    <property type="match status" value="1"/>
</dbReference>
<dbReference type="EC" id="1.8.3.2" evidence="2"/>
<evidence type="ECO:0000256" key="3">
    <source>
        <dbReference type="ARBA" id="ARBA00022630"/>
    </source>
</evidence>
<accession>A0A6C0H411</accession>
<dbReference type="InterPro" id="IPR039799">
    <property type="entry name" value="ALR/ERV"/>
</dbReference>
<feature type="domain" description="ERV/ALR sulfhydryl oxidase" evidence="7">
    <location>
        <begin position="1"/>
        <end position="102"/>
    </location>
</feature>
<dbReference type="GO" id="GO:0050660">
    <property type="term" value="F:flavin adenine dinucleotide binding"/>
    <property type="evidence" value="ECO:0007669"/>
    <property type="project" value="TreeGrafter"/>
</dbReference>
<evidence type="ECO:0000259" key="7">
    <source>
        <dbReference type="PROSITE" id="PS51324"/>
    </source>
</evidence>
<organism evidence="8">
    <name type="scientific">viral metagenome</name>
    <dbReference type="NCBI Taxonomy" id="1070528"/>
    <lineage>
        <taxon>unclassified sequences</taxon>
        <taxon>metagenomes</taxon>
        <taxon>organismal metagenomes</taxon>
    </lineage>
</organism>
<dbReference type="InterPro" id="IPR036774">
    <property type="entry name" value="ERV/ALR_sulphydryl_oxid_sf"/>
</dbReference>
<evidence type="ECO:0000256" key="2">
    <source>
        <dbReference type="ARBA" id="ARBA00012512"/>
    </source>
</evidence>
<keyword evidence="4" id="KW-0274">FAD</keyword>
<dbReference type="AlphaFoldDB" id="A0A6C0H411"/>
<reference evidence="8" key="1">
    <citation type="journal article" date="2020" name="Nature">
        <title>Giant virus diversity and host interactions through global metagenomics.</title>
        <authorList>
            <person name="Schulz F."/>
            <person name="Roux S."/>
            <person name="Paez-Espino D."/>
            <person name="Jungbluth S."/>
            <person name="Walsh D.A."/>
            <person name="Denef V.J."/>
            <person name="McMahon K.D."/>
            <person name="Konstantinidis K.T."/>
            <person name="Eloe-Fadrosh E.A."/>
            <person name="Kyrpides N.C."/>
            <person name="Woyke T."/>
        </authorList>
    </citation>
    <scope>NUCLEOTIDE SEQUENCE</scope>
    <source>
        <strain evidence="8">GVMAG-M-3300023179-63</strain>
    </source>
</reference>
<comment type="cofactor">
    <cofactor evidence="1">
        <name>FAD</name>
        <dbReference type="ChEBI" id="CHEBI:57692"/>
    </cofactor>
</comment>
<dbReference type="Gene3D" id="1.20.120.310">
    <property type="entry name" value="ERV/ALR sulfhydryl oxidase domain"/>
    <property type="match status" value="1"/>
</dbReference>
<protein>
    <recommendedName>
        <fullName evidence="2">thiol oxidase</fullName>
        <ecNumber evidence="2">1.8.3.2</ecNumber>
    </recommendedName>
</protein>
<dbReference type="InterPro" id="IPR017905">
    <property type="entry name" value="ERV/ALR_sulphydryl_oxidase"/>
</dbReference>
<evidence type="ECO:0000313" key="8">
    <source>
        <dbReference type="EMBL" id="QHT75291.1"/>
    </source>
</evidence>